<name>A0A1W0D1A2_9NEIS</name>
<dbReference type="RefSeq" id="WP_081555441.1">
    <property type="nucleotide sequence ID" value="NZ_MUKV01000010.1"/>
</dbReference>
<evidence type="ECO:0000313" key="3">
    <source>
        <dbReference type="EMBL" id="OQS40800.1"/>
    </source>
</evidence>
<dbReference type="AlphaFoldDB" id="A0A1W0D1A2"/>
<protein>
    <recommendedName>
        <fullName evidence="2">Solute-binding protein family 3/N-terminal domain-containing protein</fullName>
    </recommendedName>
</protein>
<dbReference type="PANTHER" id="PTHR35936:SF19">
    <property type="entry name" value="AMINO-ACID-BINDING PROTEIN YXEM-RELATED"/>
    <property type="match status" value="1"/>
</dbReference>
<dbReference type="Gene3D" id="3.40.190.10">
    <property type="entry name" value="Periplasmic binding protein-like II"/>
    <property type="match status" value="2"/>
</dbReference>
<dbReference type="InterPro" id="IPR001638">
    <property type="entry name" value="Solute-binding_3/MltF_N"/>
</dbReference>
<accession>A0A1W0D1A2</accession>
<evidence type="ECO:0000259" key="2">
    <source>
        <dbReference type="Pfam" id="PF00497"/>
    </source>
</evidence>
<dbReference type="SUPFAM" id="SSF53850">
    <property type="entry name" value="Periplasmic binding protein-like II"/>
    <property type="match status" value="1"/>
</dbReference>
<dbReference type="PANTHER" id="PTHR35936">
    <property type="entry name" value="MEMBRANE-BOUND LYTIC MUREIN TRANSGLYCOSYLASE F"/>
    <property type="match status" value="1"/>
</dbReference>
<keyword evidence="1" id="KW-0732">Signal</keyword>
<sequence>MSKSTLALLTLLAGGWVHAAPLLRIVVGSAEPAPFIQHTSTQLSGPVIDLTRQAAEHCGLNAQFRQLPARRLLRGLALNQADAAAMLSFQTDRAKQMLYPMRDGSADSRLRLTALSYVLYVPQDSTLRWDGYRLDLPEDDSVGVNRGWSVTRVLTARRIPTEAGADLEENFAKLQAGRIAAFAMHEPGGDAYLAQHPQLRMKKLLPPLKTENNYLVFAKAYGQAHPERMRCVWSQLPSLRRQLDLP</sequence>
<dbReference type="Proteomes" id="UP000192721">
    <property type="component" value="Unassembled WGS sequence"/>
</dbReference>
<comment type="caution">
    <text evidence="3">The sequence shown here is derived from an EMBL/GenBank/DDBJ whole genome shotgun (WGS) entry which is preliminary data.</text>
</comment>
<evidence type="ECO:0000313" key="4">
    <source>
        <dbReference type="Proteomes" id="UP000192721"/>
    </source>
</evidence>
<dbReference type="Pfam" id="PF00497">
    <property type="entry name" value="SBP_bac_3"/>
    <property type="match status" value="1"/>
</dbReference>
<gene>
    <name evidence="3" type="ORF">B0T45_10515</name>
</gene>
<feature type="domain" description="Solute-binding protein family 3/N-terminal" evidence="2">
    <location>
        <begin position="26"/>
        <end position="98"/>
    </location>
</feature>
<organism evidence="3 4">
    <name type="scientific">Chromobacterium haemolyticum</name>
    <dbReference type="NCBI Taxonomy" id="394935"/>
    <lineage>
        <taxon>Bacteria</taxon>
        <taxon>Pseudomonadati</taxon>
        <taxon>Pseudomonadota</taxon>
        <taxon>Betaproteobacteria</taxon>
        <taxon>Neisseriales</taxon>
        <taxon>Chromobacteriaceae</taxon>
        <taxon>Chromobacterium</taxon>
    </lineage>
</organism>
<proteinExistence type="predicted"/>
<dbReference type="EMBL" id="MUKV01000010">
    <property type="protein sequence ID" value="OQS40800.1"/>
    <property type="molecule type" value="Genomic_DNA"/>
</dbReference>
<reference evidence="3 4" key="1">
    <citation type="submission" date="2017-02" db="EMBL/GenBank/DDBJ databases">
        <title>Chromobacterium haemolyticum H5244.</title>
        <authorList>
            <person name="Gulvik C.A."/>
        </authorList>
    </citation>
    <scope>NUCLEOTIDE SEQUENCE [LARGE SCALE GENOMIC DNA]</scope>
    <source>
        <strain evidence="3 4">H5244</strain>
    </source>
</reference>
<evidence type="ECO:0000256" key="1">
    <source>
        <dbReference type="ARBA" id="ARBA00022729"/>
    </source>
</evidence>